<evidence type="ECO:0000256" key="12">
    <source>
        <dbReference type="ARBA" id="ARBA00023224"/>
    </source>
</evidence>
<dbReference type="GO" id="GO:0004984">
    <property type="term" value="F:olfactory receptor activity"/>
    <property type="evidence" value="ECO:0007669"/>
    <property type="project" value="InterPro"/>
</dbReference>
<dbReference type="AlphaFoldDB" id="A0A7K9LZF2"/>
<feature type="non-terminal residue" evidence="15">
    <location>
        <position position="89"/>
    </location>
</feature>
<dbReference type="InterPro" id="IPR050939">
    <property type="entry name" value="Olfactory_GPCR1"/>
</dbReference>
<evidence type="ECO:0000256" key="9">
    <source>
        <dbReference type="ARBA" id="ARBA00023157"/>
    </source>
</evidence>
<accession>A0A7K9LZF2</accession>
<evidence type="ECO:0000259" key="14">
    <source>
        <dbReference type="PROSITE" id="PS50262"/>
    </source>
</evidence>
<feature type="non-terminal residue" evidence="15">
    <location>
        <position position="1"/>
    </location>
</feature>
<feature type="chain" id="PRO_5029880150" evidence="13">
    <location>
        <begin position="25"/>
        <end position="89"/>
    </location>
</feature>
<keyword evidence="13" id="KW-0732">Signal</keyword>
<protein>
    <submittedName>
        <fullName evidence="15">O11L1 protein</fullName>
    </submittedName>
</protein>
<keyword evidence="9" id="KW-1015">Disulfide bond</keyword>
<dbReference type="Gene3D" id="1.20.1070.10">
    <property type="entry name" value="Rhodopsin 7-helix transmembrane proteins"/>
    <property type="match status" value="1"/>
</dbReference>
<dbReference type="PROSITE" id="PS50262">
    <property type="entry name" value="G_PROTEIN_RECEP_F1_2"/>
    <property type="match status" value="1"/>
</dbReference>
<dbReference type="Pfam" id="PF13853">
    <property type="entry name" value="7tm_4"/>
    <property type="match status" value="1"/>
</dbReference>
<evidence type="ECO:0000256" key="2">
    <source>
        <dbReference type="ARBA" id="ARBA00022475"/>
    </source>
</evidence>
<keyword evidence="12" id="KW-0807">Transducer</keyword>
<keyword evidence="4" id="KW-0812">Transmembrane</keyword>
<evidence type="ECO:0000256" key="13">
    <source>
        <dbReference type="SAM" id="SignalP"/>
    </source>
</evidence>
<sequence>CFLLTLVSYMLIILTILKVPSASGKRITFSTCSSHIMVVTIYYDTRISMYVCPPYNLSSKLNKAVAVLYTVVTPLLNPVIYSLRNKAFK</sequence>
<dbReference type="InterPro" id="IPR000725">
    <property type="entry name" value="Olfact_rcpt"/>
</dbReference>
<dbReference type="InterPro" id="IPR017452">
    <property type="entry name" value="GPCR_Rhodpsn_7TM"/>
</dbReference>
<evidence type="ECO:0000256" key="7">
    <source>
        <dbReference type="ARBA" id="ARBA00023040"/>
    </source>
</evidence>
<keyword evidence="7" id="KW-0297">G-protein coupled receptor</keyword>
<dbReference type="PANTHER" id="PTHR24242:SF413">
    <property type="entry name" value="OLFACTORY RECEPTOR"/>
    <property type="match status" value="1"/>
</dbReference>
<evidence type="ECO:0000313" key="15">
    <source>
        <dbReference type="EMBL" id="NXH67395.1"/>
    </source>
</evidence>
<evidence type="ECO:0000256" key="3">
    <source>
        <dbReference type="ARBA" id="ARBA00022606"/>
    </source>
</evidence>
<organism evidence="15 16">
    <name type="scientific">Oceanodroma tethys</name>
    <name type="common">Wedge-rumped storm-petrel</name>
    <name type="synonym">Hydrobates tethys</name>
    <dbReference type="NCBI Taxonomy" id="79633"/>
    <lineage>
        <taxon>Eukaryota</taxon>
        <taxon>Metazoa</taxon>
        <taxon>Chordata</taxon>
        <taxon>Craniata</taxon>
        <taxon>Vertebrata</taxon>
        <taxon>Euteleostomi</taxon>
        <taxon>Archelosauria</taxon>
        <taxon>Archosauria</taxon>
        <taxon>Dinosauria</taxon>
        <taxon>Saurischia</taxon>
        <taxon>Theropoda</taxon>
        <taxon>Coelurosauria</taxon>
        <taxon>Aves</taxon>
        <taxon>Neognathae</taxon>
        <taxon>Neoaves</taxon>
        <taxon>Aequornithes</taxon>
        <taxon>Procellariiformes</taxon>
        <taxon>Hydrobatidae</taxon>
        <taxon>Oceanodroma</taxon>
    </lineage>
</organism>
<evidence type="ECO:0000256" key="5">
    <source>
        <dbReference type="ARBA" id="ARBA00022725"/>
    </source>
</evidence>
<keyword evidence="2" id="KW-1003">Cell membrane</keyword>
<evidence type="ECO:0000256" key="1">
    <source>
        <dbReference type="ARBA" id="ARBA00004651"/>
    </source>
</evidence>
<evidence type="ECO:0000256" key="6">
    <source>
        <dbReference type="ARBA" id="ARBA00022989"/>
    </source>
</evidence>
<keyword evidence="5" id="KW-0552">Olfaction</keyword>
<keyword evidence="10" id="KW-0675">Receptor</keyword>
<keyword evidence="16" id="KW-1185">Reference proteome</keyword>
<evidence type="ECO:0000313" key="16">
    <source>
        <dbReference type="Proteomes" id="UP000527232"/>
    </source>
</evidence>
<name>A0A7K9LZF2_OCETE</name>
<keyword evidence="6" id="KW-1133">Transmembrane helix</keyword>
<keyword evidence="3" id="KW-0716">Sensory transduction</keyword>
<keyword evidence="8" id="KW-0472">Membrane</keyword>
<comment type="subcellular location">
    <subcellularLocation>
        <location evidence="1">Cell membrane</location>
        <topology evidence="1">Multi-pass membrane protein</topology>
    </subcellularLocation>
</comment>
<dbReference type="GO" id="GO:0005886">
    <property type="term" value="C:plasma membrane"/>
    <property type="evidence" value="ECO:0007669"/>
    <property type="project" value="UniProtKB-SubCell"/>
</dbReference>
<dbReference type="GO" id="GO:0004930">
    <property type="term" value="F:G protein-coupled receptor activity"/>
    <property type="evidence" value="ECO:0007669"/>
    <property type="project" value="UniProtKB-KW"/>
</dbReference>
<comment type="caution">
    <text evidence="15">The sequence shown here is derived from an EMBL/GenBank/DDBJ whole genome shotgun (WGS) entry which is preliminary data.</text>
</comment>
<feature type="signal peptide" evidence="13">
    <location>
        <begin position="1"/>
        <end position="24"/>
    </location>
</feature>
<evidence type="ECO:0000256" key="4">
    <source>
        <dbReference type="ARBA" id="ARBA00022692"/>
    </source>
</evidence>
<dbReference type="OrthoDB" id="6145535at2759"/>
<dbReference type="PANTHER" id="PTHR24242">
    <property type="entry name" value="G-PROTEIN COUPLED RECEPTOR"/>
    <property type="match status" value="1"/>
</dbReference>
<dbReference type="Proteomes" id="UP000527232">
    <property type="component" value="Unassembled WGS sequence"/>
</dbReference>
<feature type="domain" description="G-protein coupled receptors family 1 profile" evidence="14">
    <location>
        <begin position="1"/>
        <end position="81"/>
    </location>
</feature>
<gene>
    <name evidence="15" type="primary">Or11l1</name>
    <name evidence="15" type="ORF">HYDTET_R04220</name>
</gene>
<dbReference type="PRINTS" id="PR00245">
    <property type="entry name" value="OLFACTORYR"/>
</dbReference>
<dbReference type="EMBL" id="VWZR01002706">
    <property type="protein sequence ID" value="NXH67395.1"/>
    <property type="molecule type" value="Genomic_DNA"/>
</dbReference>
<keyword evidence="11" id="KW-0325">Glycoprotein</keyword>
<dbReference type="SUPFAM" id="SSF81321">
    <property type="entry name" value="Family A G protein-coupled receptor-like"/>
    <property type="match status" value="1"/>
</dbReference>
<evidence type="ECO:0000256" key="11">
    <source>
        <dbReference type="ARBA" id="ARBA00023180"/>
    </source>
</evidence>
<evidence type="ECO:0000256" key="10">
    <source>
        <dbReference type="ARBA" id="ARBA00023170"/>
    </source>
</evidence>
<reference evidence="15 16" key="1">
    <citation type="submission" date="2019-09" db="EMBL/GenBank/DDBJ databases">
        <title>Bird 10,000 Genomes (B10K) Project - Family phase.</title>
        <authorList>
            <person name="Zhang G."/>
        </authorList>
    </citation>
    <scope>NUCLEOTIDE SEQUENCE [LARGE SCALE GENOMIC DNA]</scope>
    <source>
        <strain evidence="15">B10K-DU-001-32</strain>
        <tissue evidence="15">Muscle</tissue>
    </source>
</reference>
<proteinExistence type="predicted"/>
<evidence type="ECO:0000256" key="8">
    <source>
        <dbReference type="ARBA" id="ARBA00023136"/>
    </source>
</evidence>